<dbReference type="Pfam" id="PF19290">
    <property type="entry name" value="PmbA_TldD_2nd"/>
    <property type="match status" value="1"/>
</dbReference>
<evidence type="ECO:0000259" key="3">
    <source>
        <dbReference type="Pfam" id="PF19289"/>
    </source>
</evidence>
<dbReference type="eggNOG" id="COG0312">
    <property type="taxonomic scope" value="Bacteria"/>
</dbReference>
<dbReference type="NCBIfam" id="NF008268">
    <property type="entry name" value="PRK11040.1"/>
    <property type="match status" value="1"/>
</dbReference>
<dbReference type="SUPFAM" id="SSF111283">
    <property type="entry name" value="Putative modulator of DNA gyrase, PmbA/TldD"/>
    <property type="match status" value="1"/>
</dbReference>
<name>C7RLL2_ACCRE</name>
<dbReference type="PANTHER" id="PTHR43421">
    <property type="entry name" value="METALLOPROTEASE PMBA"/>
    <property type="match status" value="1"/>
</dbReference>
<dbReference type="KEGG" id="app:CAP2UW1_0557"/>
<evidence type="ECO:0000259" key="2">
    <source>
        <dbReference type="Pfam" id="PF01523"/>
    </source>
</evidence>
<dbReference type="PANTHER" id="PTHR43421:SF1">
    <property type="entry name" value="METALLOPROTEASE PMBA"/>
    <property type="match status" value="1"/>
</dbReference>
<dbReference type="InterPro" id="IPR045569">
    <property type="entry name" value="Metalloprtase-TldD/E_C"/>
</dbReference>
<dbReference type="InterPro" id="IPR002510">
    <property type="entry name" value="Metalloprtase-TldD/E_N"/>
</dbReference>
<reference evidence="5" key="1">
    <citation type="submission" date="2009-08" db="EMBL/GenBank/DDBJ databases">
        <authorList>
            <consortium name="US DOE Joint Genome Institute"/>
            <person name="Lucas S."/>
            <person name="Copeland A."/>
            <person name="Lapidus A."/>
            <person name="Glavina del Rio T."/>
            <person name="Dalin E."/>
            <person name="Tice H."/>
            <person name="Bruce D."/>
            <person name="Barry K."/>
            <person name="Pitluck S."/>
            <person name="Lowry S."/>
            <person name="Larimer F."/>
            <person name="Land M."/>
            <person name="Hauser L."/>
            <person name="Kyrpides N."/>
            <person name="Ivanova N."/>
            <person name="McMahon K.D."/>
            <person name="Hugenholtz P."/>
        </authorList>
    </citation>
    <scope>NUCLEOTIDE SEQUENCE</scope>
    <source>
        <strain evidence="5">UW-1</strain>
    </source>
</reference>
<proteinExistence type="inferred from homology"/>
<dbReference type="STRING" id="522306.CAP2UW1_0557"/>
<dbReference type="InterPro" id="IPR035068">
    <property type="entry name" value="TldD/PmbA_N"/>
</dbReference>
<dbReference type="InterPro" id="IPR045570">
    <property type="entry name" value="Metalloprtase-TldD/E_cen_dom"/>
</dbReference>
<dbReference type="AlphaFoldDB" id="C7RLL2"/>
<sequence length="459" mass="49263">MPRPATTAIPAPASRFSHRFETLQELARDVLVYAAKQGASACEVDVSDGFGQSVTVRCGEVETIEYNRDKSIAVSVYLDQRKGQASTSDFSPTALRETVDAALNIARFTAADPCAGLPDASLLATDTGSLPGLDLYHPWLLSVEAAVDLARRCEQAAFALSPQISNSEGATVSIQEGQFVSANSLGFMGGYPTSRHYLSCSVIAGENDAMQRDDWYSIARDQAAIASPESIGERAAQRALSRLGARKVKTCRVPVLFEAPLAPSLIGSFVHAASGGSLYRKTSFLVDSLGKRVFSKKVQISERPHLPRALASTYFDSDGVATHDREVVRNGRLQGYFLSTYTGRKLGMPTTGNAGGSHNLIIHPGKRDFRGLLKKMGRGLLVTELLGHGVNYVTGDYSRGAAGFWIEDGEIAHPVEEITIAGNLRDMFRNVAAVGNDVLVRGSKHVGSLLIEQMKVAGN</sequence>
<dbReference type="GO" id="GO:0008237">
    <property type="term" value="F:metallopeptidase activity"/>
    <property type="evidence" value="ECO:0007669"/>
    <property type="project" value="InterPro"/>
</dbReference>
<dbReference type="GO" id="GO:0005829">
    <property type="term" value="C:cytosol"/>
    <property type="evidence" value="ECO:0007669"/>
    <property type="project" value="TreeGrafter"/>
</dbReference>
<organism evidence="5">
    <name type="scientific">Accumulibacter regalis</name>
    <dbReference type="NCBI Taxonomy" id="522306"/>
    <lineage>
        <taxon>Bacteria</taxon>
        <taxon>Pseudomonadati</taxon>
        <taxon>Pseudomonadota</taxon>
        <taxon>Betaproteobacteria</taxon>
        <taxon>Candidatus Accumulibacter</taxon>
    </lineage>
</organism>
<reference evidence="5" key="2">
    <citation type="submission" date="2009-09" db="EMBL/GenBank/DDBJ databases">
        <title>Complete sequence of chromosome of Candidatus Accumulibacter phosphatis clade IIA str. UW-1.</title>
        <authorList>
            <consortium name="US DOE Joint Genome Institute"/>
            <person name="Martin H.G."/>
            <person name="Ivanova N."/>
            <person name="Kunin V."/>
            <person name="Warnecke F."/>
            <person name="Barry K."/>
            <person name="He S."/>
            <person name="Salamov A."/>
            <person name="Szeto E."/>
            <person name="Dalin E."/>
            <person name="Pangilinan J.L."/>
            <person name="Lapidus A."/>
            <person name="Lowry S."/>
            <person name="Kyrpides N.C."/>
            <person name="McMahon K.D."/>
            <person name="Hugenholtz P."/>
        </authorList>
    </citation>
    <scope>NUCLEOTIDE SEQUENCE [LARGE SCALE GENOMIC DNA]</scope>
    <source>
        <strain evidence="5">UW-1</strain>
    </source>
</reference>
<evidence type="ECO:0000259" key="4">
    <source>
        <dbReference type="Pfam" id="PF19290"/>
    </source>
</evidence>
<dbReference type="HOGENOM" id="CLU_026425_0_0_4"/>
<dbReference type="EMBL" id="CP001715">
    <property type="protein sequence ID" value="ACV33906.1"/>
    <property type="molecule type" value="Genomic_DNA"/>
</dbReference>
<evidence type="ECO:0000313" key="5">
    <source>
        <dbReference type="EMBL" id="ACV33906.1"/>
    </source>
</evidence>
<gene>
    <name evidence="5" type="ordered locus">CAP2UW1_0557</name>
</gene>
<dbReference type="Pfam" id="PF01523">
    <property type="entry name" value="PmbA_TldD_1st"/>
    <property type="match status" value="1"/>
</dbReference>
<comment type="similarity">
    <text evidence="1">Belongs to the peptidase U62 family.</text>
</comment>
<dbReference type="GO" id="GO:0006508">
    <property type="term" value="P:proteolysis"/>
    <property type="evidence" value="ECO:0007669"/>
    <property type="project" value="InterPro"/>
</dbReference>
<protein>
    <submittedName>
        <fullName evidence="5">Peptidase U62 modulator of DNA gyrase</fullName>
    </submittedName>
</protein>
<dbReference type="Pfam" id="PF19289">
    <property type="entry name" value="PmbA_TldD_3rd"/>
    <property type="match status" value="1"/>
</dbReference>
<feature type="domain" description="Metalloprotease TldD/E C-terminal" evidence="3">
    <location>
        <begin position="250"/>
        <end position="458"/>
    </location>
</feature>
<dbReference type="InterPro" id="IPR047657">
    <property type="entry name" value="PmbA"/>
</dbReference>
<feature type="domain" description="Metalloprotease TldD/E N-terminal" evidence="2">
    <location>
        <begin position="42"/>
        <end position="106"/>
    </location>
</feature>
<feature type="domain" description="Metalloprotease TldD/E central" evidence="4">
    <location>
        <begin position="136"/>
        <end position="243"/>
    </location>
</feature>
<dbReference type="OrthoDB" id="9803618at2"/>
<evidence type="ECO:0000256" key="1">
    <source>
        <dbReference type="ARBA" id="ARBA00005836"/>
    </source>
</evidence>
<dbReference type="Gene3D" id="3.30.2290.10">
    <property type="entry name" value="PmbA/TldD superfamily"/>
    <property type="match status" value="1"/>
</dbReference>
<dbReference type="InterPro" id="IPR036059">
    <property type="entry name" value="TldD/PmbA_sf"/>
</dbReference>
<accession>C7RLL2</accession>